<dbReference type="SUPFAM" id="SSF50370">
    <property type="entry name" value="Ricin B-like lectins"/>
    <property type="match status" value="1"/>
</dbReference>
<dbReference type="Gene3D" id="3.20.20.80">
    <property type="entry name" value="Glycosidases"/>
    <property type="match status" value="1"/>
</dbReference>
<dbReference type="EC" id="3.2.1.51" evidence="2"/>
<dbReference type="SMART" id="SM00812">
    <property type="entry name" value="Alpha_L_fucos"/>
    <property type="match status" value="1"/>
</dbReference>
<comment type="similarity">
    <text evidence="1">Belongs to the glycosyl hydrolase 29 family.</text>
</comment>
<dbReference type="GO" id="GO:0016139">
    <property type="term" value="P:glycoside catabolic process"/>
    <property type="evidence" value="ECO:0007669"/>
    <property type="project" value="TreeGrafter"/>
</dbReference>
<dbReference type="GO" id="GO:0004560">
    <property type="term" value="F:alpha-L-fucosidase activity"/>
    <property type="evidence" value="ECO:0007669"/>
    <property type="project" value="UniProtKB-EC"/>
</dbReference>
<dbReference type="InterPro" id="IPR000772">
    <property type="entry name" value="Ricin_B_lectin"/>
</dbReference>
<dbReference type="InterPro" id="IPR017853">
    <property type="entry name" value="GH"/>
</dbReference>
<dbReference type="PANTHER" id="PTHR10030:SF37">
    <property type="entry name" value="ALPHA-L-FUCOSIDASE-RELATED"/>
    <property type="match status" value="1"/>
</dbReference>
<organism evidence="8 9">
    <name type="scientific">Kutzneria kofuensis</name>
    <dbReference type="NCBI Taxonomy" id="103725"/>
    <lineage>
        <taxon>Bacteria</taxon>
        <taxon>Bacillati</taxon>
        <taxon>Actinomycetota</taxon>
        <taxon>Actinomycetes</taxon>
        <taxon>Pseudonocardiales</taxon>
        <taxon>Pseudonocardiaceae</taxon>
        <taxon>Kutzneria</taxon>
    </lineage>
</organism>
<sequence>MAGLVGLALTVLTVLAAGPAYAATPAEVIAVAPSDSPSTIIANAANVVPSARQLAWERAERMAFIHFGVNTFDGREWGTGTEDPNIFQPTGLNTDQWASSLKDTGFKGAVLTAKHHDGFLLFPSKYSTFSVASDHAWQNGNGDVVKNYADSMHKAGLKAGIYLSPADLHENQPGGKFANGSPSRTVTIPSDPSEIVNGITFTFNSDDYNTYYENTLYELMSRYGGIDELWLDGANPTGRNQPYNFSDWIKIVRALQPNAAIENDGGPDIRWVGNENGYARQSEWAVVPFTGNAATAADTIINPPGGYGAPDLGSDSLLSQRKQDGTSAWNLLRWSPPECNGTLSANHNWFWQPGDTWRGVPELEDMYYNSVGRNCNNLLDVPPNRQGVFDQSEVTVLSQLNARIAGTFNTNLASGATVANDSGTSNTSGRTPNLALDGNLDTSWQPTGSTGALVFTLPGTQTFDVISAQEDLHIGQRVESYAVDAWNGSSWNQIAGDTTIGQKKLVRLNSPVTTSQVRLRVTGSRSTPTIAEFGLFKRPGGSTAAGSVTSAASGRCLDVNGASTTPGSQVQIWDCDGAANQGWTHTSGNQLTVYSGSSQLCLDAYGQGTTSGTKVVTWTCNGGANQQWTVNSNGTITGVQSGLCLDVTGAGTANGTPVELWTCNGQSNQQWSIH</sequence>
<keyword evidence="3 6" id="KW-0732">Signal</keyword>
<dbReference type="GO" id="GO:0006004">
    <property type="term" value="P:fucose metabolic process"/>
    <property type="evidence" value="ECO:0007669"/>
    <property type="project" value="TreeGrafter"/>
</dbReference>
<dbReference type="InterPro" id="IPR000421">
    <property type="entry name" value="FA58C"/>
</dbReference>
<name>A0A7W9KR25_9PSEU</name>
<dbReference type="PROSITE" id="PS50231">
    <property type="entry name" value="RICIN_B_LECTIN"/>
    <property type="match status" value="1"/>
</dbReference>
<dbReference type="Proteomes" id="UP000585638">
    <property type="component" value="Unassembled WGS sequence"/>
</dbReference>
<dbReference type="RefSeq" id="WP_184868102.1">
    <property type="nucleotide sequence ID" value="NZ_JACHIR010000001.1"/>
</dbReference>
<dbReference type="InterPro" id="IPR000933">
    <property type="entry name" value="Glyco_hydro_29"/>
</dbReference>
<evidence type="ECO:0000256" key="6">
    <source>
        <dbReference type="SAM" id="SignalP"/>
    </source>
</evidence>
<reference evidence="8 9" key="1">
    <citation type="submission" date="2020-08" db="EMBL/GenBank/DDBJ databases">
        <title>Sequencing the genomes of 1000 actinobacteria strains.</title>
        <authorList>
            <person name="Klenk H.-P."/>
        </authorList>
    </citation>
    <scope>NUCLEOTIDE SEQUENCE [LARGE SCALE GENOMIC DNA]</scope>
    <source>
        <strain evidence="8 9">DSM 43851</strain>
    </source>
</reference>
<keyword evidence="5 8" id="KW-0326">Glycosidase</keyword>
<evidence type="ECO:0000313" key="8">
    <source>
        <dbReference type="EMBL" id="MBB5896449.1"/>
    </source>
</evidence>
<dbReference type="GO" id="GO:0005764">
    <property type="term" value="C:lysosome"/>
    <property type="evidence" value="ECO:0007669"/>
    <property type="project" value="TreeGrafter"/>
</dbReference>
<evidence type="ECO:0000256" key="5">
    <source>
        <dbReference type="ARBA" id="ARBA00023295"/>
    </source>
</evidence>
<evidence type="ECO:0000256" key="2">
    <source>
        <dbReference type="ARBA" id="ARBA00012662"/>
    </source>
</evidence>
<dbReference type="InterPro" id="IPR057739">
    <property type="entry name" value="Glyco_hydro_29_N"/>
</dbReference>
<dbReference type="Pfam" id="PF00754">
    <property type="entry name" value="F5_F8_type_C"/>
    <property type="match status" value="1"/>
</dbReference>
<proteinExistence type="inferred from homology"/>
<gene>
    <name evidence="8" type="ORF">BJ998_007645</name>
</gene>
<dbReference type="Pfam" id="PF00652">
    <property type="entry name" value="Ricin_B_lectin"/>
    <property type="match status" value="1"/>
</dbReference>
<evidence type="ECO:0000259" key="7">
    <source>
        <dbReference type="SMART" id="SM00458"/>
    </source>
</evidence>
<dbReference type="PANTHER" id="PTHR10030">
    <property type="entry name" value="ALPHA-L-FUCOSIDASE"/>
    <property type="match status" value="1"/>
</dbReference>
<dbReference type="SUPFAM" id="SSF49785">
    <property type="entry name" value="Galactose-binding domain-like"/>
    <property type="match status" value="1"/>
</dbReference>
<feature type="domain" description="Ricin B lectin" evidence="7">
    <location>
        <begin position="543"/>
        <end position="674"/>
    </location>
</feature>
<evidence type="ECO:0000256" key="1">
    <source>
        <dbReference type="ARBA" id="ARBA00007951"/>
    </source>
</evidence>
<dbReference type="AlphaFoldDB" id="A0A7W9KR25"/>
<dbReference type="Pfam" id="PF01120">
    <property type="entry name" value="Alpha_L_fucos"/>
    <property type="match status" value="1"/>
</dbReference>
<dbReference type="InterPro" id="IPR008979">
    <property type="entry name" value="Galactose-bd-like_sf"/>
</dbReference>
<feature type="signal peptide" evidence="6">
    <location>
        <begin position="1"/>
        <end position="22"/>
    </location>
</feature>
<accession>A0A7W9KR25</accession>
<dbReference type="SMART" id="SM00458">
    <property type="entry name" value="RICIN"/>
    <property type="match status" value="1"/>
</dbReference>
<dbReference type="CDD" id="cd23418">
    <property type="entry name" value="beta-trefoil_Ricin_XLN-like"/>
    <property type="match status" value="1"/>
</dbReference>
<evidence type="ECO:0000256" key="3">
    <source>
        <dbReference type="ARBA" id="ARBA00022729"/>
    </source>
</evidence>
<evidence type="ECO:0000313" key="9">
    <source>
        <dbReference type="Proteomes" id="UP000585638"/>
    </source>
</evidence>
<keyword evidence="4 8" id="KW-0378">Hydrolase</keyword>
<dbReference type="InterPro" id="IPR035992">
    <property type="entry name" value="Ricin_B-like_lectins"/>
</dbReference>
<protein>
    <recommendedName>
        <fullName evidence="2">alpha-L-fucosidase</fullName>
        <ecNumber evidence="2">3.2.1.51</ecNumber>
    </recommendedName>
</protein>
<keyword evidence="9" id="KW-1185">Reference proteome</keyword>
<evidence type="ECO:0000256" key="4">
    <source>
        <dbReference type="ARBA" id="ARBA00022801"/>
    </source>
</evidence>
<dbReference type="Gene3D" id="2.60.120.260">
    <property type="entry name" value="Galactose-binding domain-like"/>
    <property type="match status" value="1"/>
</dbReference>
<dbReference type="SUPFAM" id="SSF51445">
    <property type="entry name" value="(Trans)glycosidases"/>
    <property type="match status" value="1"/>
</dbReference>
<comment type="caution">
    <text evidence="8">The sequence shown here is derived from an EMBL/GenBank/DDBJ whole genome shotgun (WGS) entry which is preliminary data.</text>
</comment>
<dbReference type="Gene3D" id="2.80.10.50">
    <property type="match status" value="2"/>
</dbReference>
<feature type="chain" id="PRO_5030870248" description="alpha-L-fucosidase" evidence="6">
    <location>
        <begin position="23"/>
        <end position="674"/>
    </location>
</feature>
<dbReference type="EMBL" id="JACHIR010000001">
    <property type="protein sequence ID" value="MBB5896449.1"/>
    <property type="molecule type" value="Genomic_DNA"/>
</dbReference>